<evidence type="ECO:0000313" key="2">
    <source>
        <dbReference type="Proteomes" id="UP000008021"/>
    </source>
</evidence>
<name>A0A0E0EJD6_9ORYZ</name>
<reference evidence="1" key="2">
    <citation type="submission" date="2018-05" db="EMBL/GenBank/DDBJ databases">
        <title>OmerRS3 (Oryza meridionalis Reference Sequence Version 3).</title>
        <authorList>
            <person name="Zhang J."/>
            <person name="Kudrna D."/>
            <person name="Lee S."/>
            <person name="Talag J."/>
            <person name="Welchert J."/>
            <person name="Wing R.A."/>
        </authorList>
    </citation>
    <scope>NUCLEOTIDE SEQUENCE [LARGE SCALE GENOMIC DNA]</scope>
    <source>
        <strain evidence="1">cv. OR44</strain>
    </source>
</reference>
<dbReference type="HOGENOM" id="CLU_135285_0_0_1"/>
<reference evidence="1" key="1">
    <citation type="submission" date="2015-04" db="UniProtKB">
        <authorList>
            <consortium name="EnsemblPlants"/>
        </authorList>
    </citation>
    <scope>IDENTIFICATION</scope>
</reference>
<accession>A0A0E0EJD6</accession>
<proteinExistence type="predicted"/>
<dbReference type="Proteomes" id="UP000008021">
    <property type="component" value="Chromosome 8"/>
</dbReference>
<evidence type="ECO:0000313" key="1">
    <source>
        <dbReference type="EnsemblPlants" id="OMERI08G06700.2"/>
    </source>
</evidence>
<sequence>MDQHNILCKISSQIIVTTCQRPAASDFLAAVYSDLGEDGLQQFVLSQHFILATAALAAGHSFCSIIYTFNPGSAAAGEVPLRGYGQQFHGKLKPYGSTMQYAKFKMKSVIFQGDVGEVTQSVAQDETKGGK</sequence>
<organism evidence="1">
    <name type="scientific">Oryza meridionalis</name>
    <dbReference type="NCBI Taxonomy" id="40149"/>
    <lineage>
        <taxon>Eukaryota</taxon>
        <taxon>Viridiplantae</taxon>
        <taxon>Streptophyta</taxon>
        <taxon>Embryophyta</taxon>
        <taxon>Tracheophyta</taxon>
        <taxon>Spermatophyta</taxon>
        <taxon>Magnoliopsida</taxon>
        <taxon>Liliopsida</taxon>
        <taxon>Poales</taxon>
        <taxon>Poaceae</taxon>
        <taxon>BOP clade</taxon>
        <taxon>Oryzoideae</taxon>
        <taxon>Oryzeae</taxon>
        <taxon>Oryzinae</taxon>
        <taxon>Oryza</taxon>
    </lineage>
</organism>
<protein>
    <submittedName>
        <fullName evidence="1">Uncharacterized protein</fullName>
    </submittedName>
</protein>
<dbReference type="AlphaFoldDB" id="A0A0E0EJD6"/>
<keyword evidence="2" id="KW-1185">Reference proteome</keyword>
<dbReference type="Gramene" id="OMERI08G06700.2">
    <property type="protein sequence ID" value="OMERI08G06700.2"/>
    <property type="gene ID" value="OMERI08G06700"/>
</dbReference>
<dbReference type="EnsemblPlants" id="OMERI08G06700.2">
    <property type="protein sequence ID" value="OMERI08G06700.2"/>
    <property type="gene ID" value="OMERI08G06700"/>
</dbReference>